<proteinExistence type="predicted"/>
<keyword evidence="2" id="KW-1185">Reference proteome</keyword>
<dbReference type="EMBL" id="CM023483">
    <property type="protein sequence ID" value="KAH6934850.1"/>
    <property type="molecule type" value="Genomic_DNA"/>
</dbReference>
<protein>
    <submittedName>
        <fullName evidence="1">Uncharacterized protein</fullName>
    </submittedName>
</protein>
<reference evidence="1" key="1">
    <citation type="submission" date="2020-05" db="EMBL/GenBank/DDBJ databases">
        <title>Large-scale comparative analyses of tick genomes elucidate their genetic diversity and vector capacities.</title>
        <authorList>
            <person name="Jia N."/>
            <person name="Wang J."/>
            <person name="Shi W."/>
            <person name="Du L."/>
            <person name="Sun Y."/>
            <person name="Zhan W."/>
            <person name="Jiang J."/>
            <person name="Wang Q."/>
            <person name="Zhang B."/>
            <person name="Ji P."/>
            <person name="Sakyi L.B."/>
            <person name="Cui X."/>
            <person name="Yuan T."/>
            <person name="Jiang B."/>
            <person name="Yang W."/>
            <person name="Lam T.T.-Y."/>
            <person name="Chang Q."/>
            <person name="Ding S."/>
            <person name="Wang X."/>
            <person name="Zhu J."/>
            <person name="Ruan X."/>
            <person name="Zhao L."/>
            <person name="Wei J."/>
            <person name="Que T."/>
            <person name="Du C."/>
            <person name="Cheng J."/>
            <person name="Dai P."/>
            <person name="Han X."/>
            <person name="Huang E."/>
            <person name="Gao Y."/>
            <person name="Liu J."/>
            <person name="Shao H."/>
            <person name="Ye R."/>
            <person name="Li L."/>
            <person name="Wei W."/>
            <person name="Wang X."/>
            <person name="Wang C."/>
            <person name="Yang T."/>
            <person name="Huo Q."/>
            <person name="Li W."/>
            <person name="Guo W."/>
            <person name="Chen H."/>
            <person name="Zhou L."/>
            <person name="Ni X."/>
            <person name="Tian J."/>
            <person name="Zhou Y."/>
            <person name="Sheng Y."/>
            <person name="Liu T."/>
            <person name="Pan Y."/>
            <person name="Xia L."/>
            <person name="Li J."/>
            <person name="Zhao F."/>
            <person name="Cao W."/>
        </authorList>
    </citation>
    <scope>NUCLEOTIDE SEQUENCE</scope>
    <source>
        <strain evidence="1">Hyas-2018</strain>
    </source>
</reference>
<organism evidence="1 2">
    <name type="scientific">Hyalomma asiaticum</name>
    <name type="common">Tick</name>
    <dbReference type="NCBI Taxonomy" id="266040"/>
    <lineage>
        <taxon>Eukaryota</taxon>
        <taxon>Metazoa</taxon>
        <taxon>Ecdysozoa</taxon>
        <taxon>Arthropoda</taxon>
        <taxon>Chelicerata</taxon>
        <taxon>Arachnida</taxon>
        <taxon>Acari</taxon>
        <taxon>Parasitiformes</taxon>
        <taxon>Ixodida</taxon>
        <taxon>Ixodoidea</taxon>
        <taxon>Ixodidae</taxon>
        <taxon>Hyalomminae</taxon>
        <taxon>Hyalomma</taxon>
    </lineage>
</organism>
<comment type="caution">
    <text evidence="1">The sequence shown here is derived from an EMBL/GenBank/DDBJ whole genome shotgun (WGS) entry which is preliminary data.</text>
</comment>
<evidence type="ECO:0000313" key="2">
    <source>
        <dbReference type="Proteomes" id="UP000821845"/>
    </source>
</evidence>
<sequence length="145" mass="16289">MQANQAGRDATPRLLNTCIIDCACGCETPVSAGGAIAGTSPRGTWTSRLPVQTGFRAYYRSSPTQCRRPHVAYTAVFMAWNNEKRWVFFAVAVRNYGLCRVRRFVPTLLVDHGPQRLKEQQGGDREVSNRKPQALLTFVHEFSRD</sequence>
<evidence type="ECO:0000313" key="1">
    <source>
        <dbReference type="EMBL" id="KAH6934850.1"/>
    </source>
</evidence>
<dbReference type="Proteomes" id="UP000821845">
    <property type="component" value="Chromosome 3"/>
</dbReference>
<accession>A0ACB7SJU7</accession>
<gene>
    <name evidence="1" type="ORF">HPB50_001534</name>
</gene>
<name>A0ACB7SJU7_HYAAI</name>